<evidence type="ECO:0000256" key="6">
    <source>
        <dbReference type="ARBA" id="ARBA00018569"/>
    </source>
</evidence>
<evidence type="ECO:0000313" key="14">
    <source>
        <dbReference type="Proteomes" id="UP001241603"/>
    </source>
</evidence>
<dbReference type="EMBL" id="JAUSVO010000001">
    <property type="protein sequence ID" value="MDQ0435823.1"/>
    <property type="molecule type" value="Genomic_DNA"/>
</dbReference>
<dbReference type="Pfam" id="PF01370">
    <property type="entry name" value="Epimerase"/>
    <property type="match status" value="1"/>
</dbReference>
<comment type="catalytic activity">
    <reaction evidence="1">
        <text>UDP-alpha-D-glucose = UDP-alpha-D-galactose</text>
        <dbReference type="Rhea" id="RHEA:22168"/>
        <dbReference type="ChEBI" id="CHEBI:58885"/>
        <dbReference type="ChEBI" id="CHEBI:66914"/>
        <dbReference type="EC" id="5.1.3.2"/>
    </reaction>
</comment>
<comment type="cofactor">
    <cofactor evidence="2">
        <name>NAD(+)</name>
        <dbReference type="ChEBI" id="CHEBI:57540"/>
    </cofactor>
</comment>
<accession>A0ABU0H1Q5</accession>
<keyword evidence="9 13" id="KW-0413">Isomerase</keyword>
<dbReference type="Gene3D" id="3.90.25.10">
    <property type="entry name" value="UDP-galactose 4-epimerase, domain 1"/>
    <property type="match status" value="1"/>
</dbReference>
<organism evidence="13 14">
    <name type="scientific">Kaistia dalseonensis</name>
    <dbReference type="NCBI Taxonomy" id="410840"/>
    <lineage>
        <taxon>Bacteria</taxon>
        <taxon>Pseudomonadati</taxon>
        <taxon>Pseudomonadota</taxon>
        <taxon>Alphaproteobacteria</taxon>
        <taxon>Hyphomicrobiales</taxon>
        <taxon>Kaistiaceae</taxon>
        <taxon>Kaistia</taxon>
    </lineage>
</organism>
<gene>
    <name evidence="13" type="ORF">QO014_000193</name>
</gene>
<evidence type="ECO:0000256" key="7">
    <source>
        <dbReference type="ARBA" id="ARBA00023027"/>
    </source>
</evidence>
<dbReference type="Gene3D" id="3.40.50.720">
    <property type="entry name" value="NAD(P)-binding Rossmann-like Domain"/>
    <property type="match status" value="1"/>
</dbReference>
<keyword evidence="14" id="KW-1185">Reference proteome</keyword>
<sequence>MIVYLATGSTPATFADRPWLEIPQVVAPVSEFMLRFASVNPTAKRIFVSSGGTIYGNPQVHPVDEDQPSMPISAYGMGKHMIEESVQFAGRTYGLNYNILRVSNPIGRHHQSAAQGVVSAAIRSLVTGTEFNMYGDGTSVRDYVDADDVAEAIWAACRDTCFNDRIWNVGSGVGHSLTDILELVEEVTGRKLRVKHIPSRKIDVQKVILNCSRVAADIGWVARRDIARTIEDIWMGHIRSMDLDERRIAYAIPGRF</sequence>
<evidence type="ECO:0000313" key="13">
    <source>
        <dbReference type="EMBL" id="MDQ0435823.1"/>
    </source>
</evidence>
<dbReference type="Proteomes" id="UP001241603">
    <property type="component" value="Unassembled WGS sequence"/>
</dbReference>
<evidence type="ECO:0000256" key="8">
    <source>
        <dbReference type="ARBA" id="ARBA00023144"/>
    </source>
</evidence>
<evidence type="ECO:0000256" key="4">
    <source>
        <dbReference type="ARBA" id="ARBA00007637"/>
    </source>
</evidence>
<evidence type="ECO:0000256" key="2">
    <source>
        <dbReference type="ARBA" id="ARBA00001911"/>
    </source>
</evidence>
<evidence type="ECO:0000256" key="9">
    <source>
        <dbReference type="ARBA" id="ARBA00023235"/>
    </source>
</evidence>
<dbReference type="InterPro" id="IPR001509">
    <property type="entry name" value="Epimerase_deHydtase"/>
</dbReference>
<dbReference type="PANTHER" id="PTHR43725">
    <property type="entry name" value="UDP-GLUCOSE 4-EPIMERASE"/>
    <property type="match status" value="1"/>
</dbReference>
<dbReference type="EC" id="5.1.3.2" evidence="5"/>
<evidence type="ECO:0000256" key="5">
    <source>
        <dbReference type="ARBA" id="ARBA00013189"/>
    </source>
</evidence>
<proteinExistence type="inferred from homology"/>
<comment type="pathway">
    <text evidence="3">Carbohydrate metabolism; galactose metabolism.</text>
</comment>
<evidence type="ECO:0000259" key="12">
    <source>
        <dbReference type="Pfam" id="PF01370"/>
    </source>
</evidence>
<feature type="domain" description="NAD-dependent epimerase/dehydratase" evidence="12">
    <location>
        <begin position="40"/>
        <end position="170"/>
    </location>
</feature>
<comment type="caution">
    <text evidence="13">The sequence shown here is derived from an EMBL/GenBank/DDBJ whole genome shotgun (WGS) entry which is preliminary data.</text>
</comment>
<evidence type="ECO:0000256" key="3">
    <source>
        <dbReference type="ARBA" id="ARBA00004947"/>
    </source>
</evidence>
<keyword evidence="8" id="KW-0299">Galactose metabolism</keyword>
<evidence type="ECO:0000256" key="1">
    <source>
        <dbReference type="ARBA" id="ARBA00000083"/>
    </source>
</evidence>
<dbReference type="InterPro" id="IPR036291">
    <property type="entry name" value="NAD(P)-bd_dom_sf"/>
</dbReference>
<evidence type="ECO:0000256" key="11">
    <source>
        <dbReference type="ARBA" id="ARBA00033067"/>
    </source>
</evidence>
<evidence type="ECO:0000256" key="10">
    <source>
        <dbReference type="ARBA" id="ARBA00031367"/>
    </source>
</evidence>
<comment type="similarity">
    <text evidence="4">Belongs to the NAD(P)-dependent epimerase/dehydratase family.</text>
</comment>
<keyword evidence="7" id="KW-0520">NAD</keyword>
<reference evidence="13 14" key="1">
    <citation type="submission" date="2023-07" db="EMBL/GenBank/DDBJ databases">
        <title>Genomic Encyclopedia of Type Strains, Phase IV (KMG-IV): sequencing the most valuable type-strain genomes for metagenomic binning, comparative biology and taxonomic classification.</title>
        <authorList>
            <person name="Goeker M."/>
        </authorList>
    </citation>
    <scope>NUCLEOTIDE SEQUENCE [LARGE SCALE GENOMIC DNA]</scope>
    <source>
        <strain evidence="13 14">B6-8</strain>
    </source>
</reference>
<dbReference type="SUPFAM" id="SSF51735">
    <property type="entry name" value="NAD(P)-binding Rossmann-fold domains"/>
    <property type="match status" value="1"/>
</dbReference>
<protein>
    <recommendedName>
        <fullName evidence="6">UDP-glucose 4-epimerase</fullName>
        <ecNumber evidence="5">5.1.3.2</ecNumber>
    </recommendedName>
    <alternativeName>
        <fullName evidence="11">Galactowaldenase</fullName>
    </alternativeName>
    <alternativeName>
        <fullName evidence="10">UDP-galactose 4-epimerase</fullName>
    </alternativeName>
</protein>
<dbReference type="PANTHER" id="PTHR43725:SF47">
    <property type="entry name" value="UDP-GLUCOSE 4-EPIMERASE"/>
    <property type="match status" value="1"/>
</dbReference>
<dbReference type="GO" id="GO:0003978">
    <property type="term" value="F:UDP-glucose 4-epimerase activity"/>
    <property type="evidence" value="ECO:0007669"/>
    <property type="project" value="UniProtKB-EC"/>
</dbReference>
<name>A0ABU0H1Q5_9HYPH</name>
<keyword evidence="8" id="KW-0119">Carbohydrate metabolism</keyword>